<feature type="non-terminal residue" evidence="1">
    <location>
        <position position="76"/>
    </location>
</feature>
<evidence type="ECO:0000313" key="1">
    <source>
        <dbReference type="EMBL" id="KAJ7022233.1"/>
    </source>
</evidence>
<keyword evidence="2" id="KW-1185">Reference proteome</keyword>
<name>A0AAD6S8C3_9AGAR</name>
<proteinExistence type="predicted"/>
<organism evidence="1 2">
    <name type="scientific">Mycena alexandri</name>
    <dbReference type="NCBI Taxonomy" id="1745969"/>
    <lineage>
        <taxon>Eukaryota</taxon>
        <taxon>Fungi</taxon>
        <taxon>Dikarya</taxon>
        <taxon>Basidiomycota</taxon>
        <taxon>Agaricomycotina</taxon>
        <taxon>Agaricomycetes</taxon>
        <taxon>Agaricomycetidae</taxon>
        <taxon>Agaricales</taxon>
        <taxon>Marasmiineae</taxon>
        <taxon>Mycenaceae</taxon>
        <taxon>Mycena</taxon>
    </lineage>
</organism>
<dbReference type="EMBL" id="JARJCM010000213">
    <property type="protein sequence ID" value="KAJ7022233.1"/>
    <property type="molecule type" value="Genomic_DNA"/>
</dbReference>
<dbReference type="AlphaFoldDB" id="A0AAD6S8C3"/>
<gene>
    <name evidence="1" type="ORF">C8F04DRAFT_892093</name>
</gene>
<sequence length="76" mass="8598">GEIAVEAFLQAGQPYPGDNHVQNDSRFLVYQTSDTEHVVLDNMTDTDTFISSSDIRDLDFDVIAWYAGERRRAFGL</sequence>
<comment type="caution">
    <text evidence="1">The sequence shown here is derived from an EMBL/GenBank/DDBJ whole genome shotgun (WGS) entry which is preliminary data.</text>
</comment>
<accession>A0AAD6S8C3</accession>
<protein>
    <submittedName>
        <fullName evidence="1">Uncharacterized protein</fullName>
    </submittedName>
</protein>
<feature type="non-terminal residue" evidence="1">
    <location>
        <position position="1"/>
    </location>
</feature>
<evidence type="ECO:0000313" key="2">
    <source>
        <dbReference type="Proteomes" id="UP001218188"/>
    </source>
</evidence>
<dbReference type="Proteomes" id="UP001218188">
    <property type="component" value="Unassembled WGS sequence"/>
</dbReference>
<reference evidence="1" key="1">
    <citation type="submission" date="2023-03" db="EMBL/GenBank/DDBJ databases">
        <title>Massive genome expansion in bonnet fungi (Mycena s.s.) driven by repeated elements and novel gene families across ecological guilds.</title>
        <authorList>
            <consortium name="Lawrence Berkeley National Laboratory"/>
            <person name="Harder C.B."/>
            <person name="Miyauchi S."/>
            <person name="Viragh M."/>
            <person name="Kuo A."/>
            <person name="Thoen E."/>
            <person name="Andreopoulos B."/>
            <person name="Lu D."/>
            <person name="Skrede I."/>
            <person name="Drula E."/>
            <person name="Henrissat B."/>
            <person name="Morin E."/>
            <person name="Kohler A."/>
            <person name="Barry K."/>
            <person name="LaButti K."/>
            <person name="Morin E."/>
            <person name="Salamov A."/>
            <person name="Lipzen A."/>
            <person name="Mereny Z."/>
            <person name="Hegedus B."/>
            <person name="Baldrian P."/>
            <person name="Stursova M."/>
            <person name="Weitz H."/>
            <person name="Taylor A."/>
            <person name="Grigoriev I.V."/>
            <person name="Nagy L.G."/>
            <person name="Martin F."/>
            <person name="Kauserud H."/>
        </authorList>
    </citation>
    <scope>NUCLEOTIDE SEQUENCE</scope>
    <source>
        <strain evidence="1">CBHHK200</strain>
    </source>
</reference>